<dbReference type="InterPro" id="IPR000847">
    <property type="entry name" value="LysR_HTH_N"/>
</dbReference>
<gene>
    <name evidence="6" type="primary">cmpR_1</name>
    <name evidence="6" type="ORF">GMJLKIPL_2849</name>
</gene>
<dbReference type="PANTHER" id="PTHR30419">
    <property type="entry name" value="HTH-TYPE TRANSCRIPTIONAL REGULATOR YBHD"/>
    <property type="match status" value="1"/>
</dbReference>
<evidence type="ECO:0000313" key="7">
    <source>
        <dbReference type="Proteomes" id="UP001055153"/>
    </source>
</evidence>
<accession>A0ABQ4SGX0</accession>
<dbReference type="SUPFAM" id="SSF46785">
    <property type="entry name" value="Winged helix' DNA-binding domain"/>
    <property type="match status" value="1"/>
</dbReference>
<dbReference type="Gene3D" id="3.40.190.290">
    <property type="match status" value="1"/>
</dbReference>
<dbReference type="Gene3D" id="1.10.10.10">
    <property type="entry name" value="Winged helix-like DNA-binding domain superfamily/Winged helix DNA-binding domain"/>
    <property type="match status" value="1"/>
</dbReference>
<evidence type="ECO:0000256" key="3">
    <source>
        <dbReference type="ARBA" id="ARBA00023125"/>
    </source>
</evidence>
<dbReference type="RefSeq" id="WP_238235730.1">
    <property type="nucleotide sequence ID" value="NZ_BPQQ01000031.1"/>
</dbReference>
<comment type="similarity">
    <text evidence="1">Belongs to the LysR transcriptional regulatory family.</text>
</comment>
<evidence type="ECO:0000256" key="1">
    <source>
        <dbReference type="ARBA" id="ARBA00009437"/>
    </source>
</evidence>
<dbReference type="InterPro" id="IPR005119">
    <property type="entry name" value="LysR_subst-bd"/>
</dbReference>
<dbReference type="InterPro" id="IPR036388">
    <property type="entry name" value="WH-like_DNA-bd_sf"/>
</dbReference>
<feature type="domain" description="HTH lysR-type" evidence="5">
    <location>
        <begin position="1"/>
        <end position="58"/>
    </location>
</feature>
<dbReference type="SUPFAM" id="SSF53850">
    <property type="entry name" value="Periplasmic binding protein-like II"/>
    <property type="match status" value="1"/>
</dbReference>
<protein>
    <submittedName>
        <fullName evidence="6">HTH-type transcriptional activator CmpR</fullName>
    </submittedName>
</protein>
<evidence type="ECO:0000256" key="4">
    <source>
        <dbReference type="ARBA" id="ARBA00023163"/>
    </source>
</evidence>
<name>A0ABQ4SGX0_9HYPH</name>
<dbReference type="Proteomes" id="UP001055153">
    <property type="component" value="Unassembled WGS sequence"/>
</dbReference>
<dbReference type="EMBL" id="BPQQ01000031">
    <property type="protein sequence ID" value="GJE00921.1"/>
    <property type="molecule type" value="Genomic_DNA"/>
</dbReference>
<comment type="caution">
    <text evidence="6">The sequence shown here is derived from an EMBL/GenBank/DDBJ whole genome shotgun (WGS) entry which is preliminary data.</text>
</comment>
<keyword evidence="4" id="KW-0804">Transcription</keyword>
<keyword evidence="7" id="KW-1185">Reference proteome</keyword>
<dbReference type="Pfam" id="PF03466">
    <property type="entry name" value="LysR_substrate"/>
    <property type="match status" value="1"/>
</dbReference>
<dbReference type="InterPro" id="IPR036390">
    <property type="entry name" value="WH_DNA-bd_sf"/>
</dbReference>
<sequence>MNDRALRYFLAVVRTGSIRGAAEVLNVAASAVSRHVHEMEAECGQPLLERLPRGIAPTEAGRVVAEHAQRQADEAALLADRLERLRGVRQGTVRLCCGAGFLVDLLENGLAGFAAAYPGITYTVSLGTTDGILGAIAQNEADLGLVYNPPAHPDLHSVVVARQPLLAILPLGHPAGAASQPLALRAFATEPAALLPRDHGVRQLLGRVEADGGFRLTPRLETGSFELQRRFVTTGMGVAFLPRFTVAAELQAGLLTTLPLADPILSSATAHLVVRTNRRPPEPVARLTGWLSERLIAYRSAP</sequence>
<proteinExistence type="inferred from homology"/>
<dbReference type="InterPro" id="IPR050950">
    <property type="entry name" value="HTH-type_LysR_regulators"/>
</dbReference>
<evidence type="ECO:0000313" key="6">
    <source>
        <dbReference type="EMBL" id="GJE00921.1"/>
    </source>
</evidence>
<dbReference type="PROSITE" id="PS50931">
    <property type="entry name" value="HTH_LYSR"/>
    <property type="match status" value="1"/>
</dbReference>
<keyword evidence="3" id="KW-0238">DNA-binding</keyword>
<reference evidence="6" key="2">
    <citation type="submission" date="2021-08" db="EMBL/GenBank/DDBJ databases">
        <authorList>
            <person name="Tani A."/>
            <person name="Ola A."/>
            <person name="Ogura Y."/>
            <person name="Katsura K."/>
            <person name="Hayashi T."/>
        </authorList>
    </citation>
    <scope>NUCLEOTIDE SEQUENCE</scope>
    <source>
        <strain evidence="6">DSM 17168</strain>
    </source>
</reference>
<reference evidence="6" key="1">
    <citation type="journal article" date="2021" name="Front. Microbiol.">
        <title>Comprehensive Comparative Genomics and Phenotyping of Methylobacterium Species.</title>
        <authorList>
            <person name="Alessa O."/>
            <person name="Ogura Y."/>
            <person name="Fujitani Y."/>
            <person name="Takami H."/>
            <person name="Hayashi T."/>
            <person name="Sahin N."/>
            <person name="Tani A."/>
        </authorList>
    </citation>
    <scope>NUCLEOTIDE SEQUENCE</scope>
    <source>
        <strain evidence="6">DSM 17168</strain>
    </source>
</reference>
<dbReference type="PANTHER" id="PTHR30419:SF8">
    <property type="entry name" value="NITROGEN ASSIMILATION TRANSCRIPTIONAL ACTIVATOR-RELATED"/>
    <property type="match status" value="1"/>
</dbReference>
<evidence type="ECO:0000256" key="2">
    <source>
        <dbReference type="ARBA" id="ARBA00023015"/>
    </source>
</evidence>
<dbReference type="Pfam" id="PF00126">
    <property type="entry name" value="HTH_1"/>
    <property type="match status" value="1"/>
</dbReference>
<evidence type="ECO:0000259" key="5">
    <source>
        <dbReference type="PROSITE" id="PS50931"/>
    </source>
</evidence>
<keyword evidence="2" id="KW-0805">Transcription regulation</keyword>
<organism evidence="6 7">
    <name type="scientific">Methylobacterium isbiliense</name>
    <dbReference type="NCBI Taxonomy" id="315478"/>
    <lineage>
        <taxon>Bacteria</taxon>
        <taxon>Pseudomonadati</taxon>
        <taxon>Pseudomonadota</taxon>
        <taxon>Alphaproteobacteria</taxon>
        <taxon>Hyphomicrobiales</taxon>
        <taxon>Methylobacteriaceae</taxon>
        <taxon>Methylobacterium</taxon>
    </lineage>
</organism>